<dbReference type="EMBL" id="WHUT02000004">
    <property type="protein sequence ID" value="NUB44449.1"/>
    <property type="molecule type" value="Genomic_DNA"/>
</dbReference>
<accession>A0A8X8KKM8</accession>
<evidence type="ECO:0000313" key="2">
    <source>
        <dbReference type="EMBL" id="NUB44449.1"/>
    </source>
</evidence>
<dbReference type="AlphaFoldDB" id="A0A8X8KKM8"/>
<keyword evidence="3" id="KW-1185">Reference proteome</keyword>
<protein>
    <recommendedName>
        <fullName evidence="4">Arginine transporter</fullName>
    </recommendedName>
</protein>
<evidence type="ECO:0008006" key="4">
    <source>
        <dbReference type="Google" id="ProtNLM"/>
    </source>
</evidence>
<reference evidence="2" key="1">
    <citation type="submission" date="2020-05" db="EMBL/GenBank/DDBJ databases">
        <title>Fertoebacter nigrum gen. nov., sp. nov., a new member of the family Rhodobacteraceae.</title>
        <authorList>
            <person name="Szuroczki S."/>
            <person name="Abbaszade G."/>
            <person name="Buni D."/>
            <person name="Schumann P."/>
            <person name="Toth E."/>
        </authorList>
    </citation>
    <scope>NUCLEOTIDE SEQUENCE</scope>
    <source>
        <strain evidence="2">RG-N-1a</strain>
    </source>
</reference>
<feature type="chain" id="PRO_5036453217" description="Arginine transporter" evidence="1">
    <location>
        <begin position="24"/>
        <end position="104"/>
    </location>
</feature>
<name>A0A8X8KKM8_9RHOB</name>
<comment type="caution">
    <text evidence="2">The sequence shown here is derived from an EMBL/GenBank/DDBJ whole genome shotgun (WGS) entry which is preliminary data.</text>
</comment>
<proteinExistence type="predicted"/>
<gene>
    <name evidence="2" type="ORF">GEU84_008650</name>
</gene>
<evidence type="ECO:0000256" key="1">
    <source>
        <dbReference type="SAM" id="SignalP"/>
    </source>
</evidence>
<sequence length="104" mass="11213">MKKPMLALALMALALPLSATLAAAGPIESACLRSDRKAANRATCGCIQQVADMTLRGADQRRAAKFFANPDEAQETRVSKSDRDNEFWARYKAFGAQAEAYCAG</sequence>
<organism evidence="2 3">
    <name type="scientific">Fertoeibacter niger</name>
    <dbReference type="NCBI Taxonomy" id="2656921"/>
    <lineage>
        <taxon>Bacteria</taxon>
        <taxon>Pseudomonadati</taxon>
        <taxon>Pseudomonadota</taxon>
        <taxon>Alphaproteobacteria</taxon>
        <taxon>Rhodobacterales</taxon>
        <taxon>Paracoccaceae</taxon>
        <taxon>Fertoeibacter</taxon>
    </lineage>
</organism>
<dbReference type="RefSeq" id="WP_174539566.1">
    <property type="nucleotide sequence ID" value="NZ_WHUT02000004.1"/>
</dbReference>
<dbReference type="Proteomes" id="UP000484076">
    <property type="component" value="Unassembled WGS sequence"/>
</dbReference>
<evidence type="ECO:0000313" key="3">
    <source>
        <dbReference type="Proteomes" id="UP000484076"/>
    </source>
</evidence>
<keyword evidence="1" id="KW-0732">Signal</keyword>
<feature type="signal peptide" evidence="1">
    <location>
        <begin position="1"/>
        <end position="23"/>
    </location>
</feature>